<comment type="caution">
    <text evidence="2">The sequence shown here is derived from an EMBL/GenBank/DDBJ whole genome shotgun (WGS) entry which is preliminary data.</text>
</comment>
<dbReference type="AlphaFoldDB" id="A0A545T5H2"/>
<evidence type="ECO:0000313" key="2">
    <source>
        <dbReference type="EMBL" id="TQV72412.1"/>
    </source>
</evidence>
<keyword evidence="3" id="KW-1185">Reference proteome</keyword>
<keyword evidence="1" id="KW-1133">Transmembrane helix</keyword>
<dbReference type="Proteomes" id="UP000317839">
    <property type="component" value="Unassembled WGS sequence"/>
</dbReference>
<name>A0A545T5H2_9GAMM</name>
<feature type="transmembrane region" description="Helical" evidence="1">
    <location>
        <begin position="44"/>
        <end position="65"/>
    </location>
</feature>
<dbReference type="PANTHER" id="PTHR37947">
    <property type="entry name" value="BLL2462 PROTEIN"/>
    <property type="match status" value="1"/>
</dbReference>
<sequence>MIDLYLFHIAPLSLSKVVSLAIVLFAFIYVSISLRRSLSNKSRSYRLGLIALNFLAGLSLAALIVSPASLQYANTSSLLITSPDYDLELLESIDYEEVFKLGGHDINLYHSDTSVSFDEAFDSDIQTVQNIQSLFWKLPEMSRLTIVGDGLSQSVLNEINQSLLQPLSVAFKPSKQKAGFSRVNWTQRLNLGNYLHIQGLIHSTDPRVNSVALIDPAGDQVTECKLLSDESFSISAKPRLAGRHTYQIVLKDSKQNEIVREAIDIYVEHLAQAKLLVVQSSPSFETKQIQNWAAENGAQLMLQTQISKDKYITRLTNIKDVRSRDFTQDLLDEFDLLIMDGRALLGLTTEQKQMLREAVELGLGLFVIADQELIDQKQNLPSWMAPIAIQQTEESREMVPYWSDNLDGFTAPIESFMPIIAADFIPENQLTAIQTNMRTLVQASNGWPIVKSLDVGLGRVTVSLMRETYRWVTNGDRTSHSHYWQNVISKAARPSESPLELQQISYPLFKGQRTKFCIESRLPIDSATVTSATMPDDEQVVHLLRGENTLSRYCGYFWPNQAGWYRVNVSVSESDQHYEDWISISDNDEWLALQQSNKRRDTLRYIQKQSLSSEHHKTKMYQPINQWIFWWIFVLCASLVWAENKYMRDE</sequence>
<evidence type="ECO:0000256" key="1">
    <source>
        <dbReference type="SAM" id="Phobius"/>
    </source>
</evidence>
<proteinExistence type="predicted"/>
<feature type="transmembrane region" description="Helical" evidence="1">
    <location>
        <begin position="6"/>
        <end position="32"/>
    </location>
</feature>
<dbReference type="PANTHER" id="PTHR37947:SF1">
    <property type="entry name" value="BLL2462 PROTEIN"/>
    <property type="match status" value="1"/>
</dbReference>
<keyword evidence="1" id="KW-0812">Transmembrane</keyword>
<protein>
    <submittedName>
        <fullName evidence="2">Uncharacterized protein</fullName>
    </submittedName>
</protein>
<feature type="transmembrane region" description="Helical" evidence="1">
    <location>
        <begin position="624"/>
        <end position="642"/>
    </location>
</feature>
<dbReference type="OrthoDB" id="7199749at2"/>
<organism evidence="2 3">
    <name type="scientific">Aliikangiella marina</name>
    <dbReference type="NCBI Taxonomy" id="1712262"/>
    <lineage>
        <taxon>Bacteria</taxon>
        <taxon>Pseudomonadati</taxon>
        <taxon>Pseudomonadota</taxon>
        <taxon>Gammaproteobacteria</taxon>
        <taxon>Oceanospirillales</taxon>
        <taxon>Pleioneaceae</taxon>
        <taxon>Aliikangiella</taxon>
    </lineage>
</organism>
<dbReference type="Gene3D" id="3.40.50.880">
    <property type="match status" value="1"/>
</dbReference>
<dbReference type="InterPro" id="IPR029062">
    <property type="entry name" value="Class_I_gatase-like"/>
</dbReference>
<dbReference type="SUPFAM" id="SSF52317">
    <property type="entry name" value="Class I glutamine amidotransferase-like"/>
    <property type="match status" value="1"/>
</dbReference>
<accession>A0A545T5H2</accession>
<evidence type="ECO:0000313" key="3">
    <source>
        <dbReference type="Proteomes" id="UP000317839"/>
    </source>
</evidence>
<gene>
    <name evidence="2" type="ORF">FLL45_19580</name>
</gene>
<dbReference type="EMBL" id="VIKR01000005">
    <property type="protein sequence ID" value="TQV72412.1"/>
    <property type="molecule type" value="Genomic_DNA"/>
</dbReference>
<reference evidence="2 3" key="1">
    <citation type="submission" date="2019-06" db="EMBL/GenBank/DDBJ databases">
        <title>Draft genome of Aliikangiella marina GYP-15.</title>
        <authorList>
            <person name="Wang G."/>
        </authorList>
    </citation>
    <scope>NUCLEOTIDE SEQUENCE [LARGE SCALE GENOMIC DNA]</scope>
    <source>
        <strain evidence="2 3">GYP-15</strain>
    </source>
</reference>
<dbReference type="RefSeq" id="WP_142943742.1">
    <property type="nucleotide sequence ID" value="NZ_VIKR01000005.1"/>
</dbReference>
<keyword evidence="1" id="KW-0472">Membrane</keyword>